<evidence type="ECO:0000256" key="1">
    <source>
        <dbReference type="ARBA" id="ARBA00023268"/>
    </source>
</evidence>
<feature type="region of interest" description="Disordered" evidence="2">
    <location>
        <begin position="199"/>
        <end position="230"/>
    </location>
</feature>
<dbReference type="AlphaFoldDB" id="A0AAV7E0A5"/>
<dbReference type="GO" id="GO:0003676">
    <property type="term" value="F:nucleic acid binding"/>
    <property type="evidence" value="ECO:0007669"/>
    <property type="project" value="InterPro"/>
</dbReference>
<dbReference type="Gene3D" id="3.30.420.10">
    <property type="entry name" value="Ribonuclease H-like superfamily/Ribonuclease H"/>
    <property type="match status" value="2"/>
</dbReference>
<dbReference type="InterPro" id="IPR000477">
    <property type="entry name" value="RT_dom"/>
</dbReference>
<name>A0AAV7E0A5_ARIFI</name>
<organism evidence="6 7">
    <name type="scientific">Aristolochia fimbriata</name>
    <name type="common">White veined hardy Dutchman's pipe vine</name>
    <dbReference type="NCBI Taxonomy" id="158543"/>
    <lineage>
        <taxon>Eukaryota</taxon>
        <taxon>Viridiplantae</taxon>
        <taxon>Streptophyta</taxon>
        <taxon>Embryophyta</taxon>
        <taxon>Tracheophyta</taxon>
        <taxon>Spermatophyta</taxon>
        <taxon>Magnoliopsida</taxon>
        <taxon>Magnoliidae</taxon>
        <taxon>Piperales</taxon>
        <taxon>Aristolochiaceae</taxon>
        <taxon>Aristolochia</taxon>
    </lineage>
</organism>
<evidence type="ECO:0000259" key="3">
    <source>
        <dbReference type="Pfam" id="PF00078"/>
    </source>
</evidence>
<dbReference type="InterPro" id="IPR043502">
    <property type="entry name" value="DNA/RNA_pol_sf"/>
</dbReference>
<dbReference type="Proteomes" id="UP000825729">
    <property type="component" value="Unassembled WGS sequence"/>
</dbReference>
<dbReference type="Pfam" id="PF00078">
    <property type="entry name" value="RVT_1"/>
    <property type="match status" value="1"/>
</dbReference>
<reference evidence="6 7" key="1">
    <citation type="submission" date="2021-07" db="EMBL/GenBank/DDBJ databases">
        <title>The Aristolochia fimbriata genome: insights into angiosperm evolution, floral development and chemical biosynthesis.</title>
        <authorList>
            <person name="Jiao Y."/>
        </authorList>
    </citation>
    <scope>NUCLEOTIDE SEQUENCE [LARGE SCALE GENOMIC DNA]</scope>
    <source>
        <strain evidence="6">IBCAS-2021</strain>
        <tissue evidence="6">Leaf</tissue>
    </source>
</reference>
<evidence type="ECO:0000256" key="2">
    <source>
        <dbReference type="SAM" id="MobiDB-lite"/>
    </source>
</evidence>
<dbReference type="EMBL" id="JAINDJ010000007">
    <property type="protein sequence ID" value="KAG9442204.1"/>
    <property type="molecule type" value="Genomic_DNA"/>
</dbReference>
<dbReference type="Gene3D" id="3.30.70.270">
    <property type="match status" value="2"/>
</dbReference>
<dbReference type="GO" id="GO:0004523">
    <property type="term" value="F:RNA-DNA hybrid ribonuclease activity"/>
    <property type="evidence" value="ECO:0007669"/>
    <property type="project" value="InterPro"/>
</dbReference>
<evidence type="ECO:0000313" key="7">
    <source>
        <dbReference type="Proteomes" id="UP000825729"/>
    </source>
</evidence>
<dbReference type="CDD" id="cd01647">
    <property type="entry name" value="RT_LTR"/>
    <property type="match status" value="1"/>
</dbReference>
<dbReference type="InterPro" id="IPR050951">
    <property type="entry name" value="Retrovirus_Pol_polyprotein"/>
</dbReference>
<keyword evidence="7" id="KW-1185">Reference proteome</keyword>
<sequence>MLLMRKHNLLKVGLTPPYRMEEEDAHSSQQLAKLEEALAVSCLPCITFREEDAQLGTKNHNRPSFVSGYIRDHKINRILVDCGSAVNILPIRTMKNVGLSTSDLSPSSLLIQGFNQEGQRMLGSGIICRRQILSNDQTDSQIVTLAEPGAKCQEHSDASCIAQTSDASYVYQTVDASWSPKQTTTQVLSPKQLAHNNQLTHGHKPAATTPLPTQRNEKGRSSLGRQSQNQLTLLTEKVTLPLPKLEERSIVKQFPNLEQLPSTRSNEGFDPNAYRLMARAGGNFTKDQLREKPPVALPVLTPEQEKLRNEGRRITQGRLGLGYQKEKSIKIYRAQTKPIKITRKTSAYVNQVSVDHTSAKMKADPKPVIIYTLKVAIARARAYDSVMVNHISVDDDCQEDDDFVLKEAPTTFEEGGQSTIDELKKVDLGTAEDLRPTFLSTSLSAEEEVEYMSLLHEYRDIFAWNYTEMPGLDPRVAVHKLAVHPSVRPVKQSQRRFRPELVPEIKKEVDKLIAANFIREVKYPSWITNIVPVKKKNGQIRDEELTAFCTPKGIFCYKVMPFGFKNAGATYLRAMQNIFYDFLHKCIECYVDDLVVKSKERSDHLLDLRAVFERLQRFLKCAFGVTSRKFLGFVVHHRGIEIDQNKIDAIQKMPEPRNITELKSFQCHLAYIRRFISNLAERYQPVSRLMKKDTPFEWDESCRNAFNNIKVYLTKPSVLVAPIVDRPLLLYIASQEKSVGALLAQCDEDNKERSLYYLSRTLVGAELNYTPIEKTCHALIFAIQKLRHYLLAQSTNLILRADPMKYIIQALANFLADHPVPTEWELTEEFPDEEIFLVEVLPPWEMYFDSTARRNRASAGVLFVSPSKDMLPYSFVLTPNFLNNEAEYQAILLGLGMSVEMKLPQLNIYDDSALVIKQLTGDFTPHVPRSENGPADALAGITANLPQFDERPSQVPICERWVIPPPAEEETEEEQIEEMEESFPISAIQNEAGDWREPIVNFLRYGTLPVDLRERVQICRTAPRYVFINDKHTVEFAAHTSLARSSTYKLSDCYWPKMLRDATEMARTCRPCQLHADYIHQPPEALHPTIASWPFEAWGMDIIGPITPNSDSDRQYILAATDYFSKWPKAAAYREVKATTIANRIRTQIIYRYGVPRGAVLPLEVQLPSLRIAIREGLTIEECGQLRLAELESLDELRLEAQQRLECYQSRMTWAFNKKVRLSQTANVLYEQNWEQVCAEMGRTVRGTGSLHQWRLQASHFKRFGAADNER</sequence>
<evidence type="ECO:0000313" key="6">
    <source>
        <dbReference type="EMBL" id="KAG9442204.1"/>
    </source>
</evidence>
<dbReference type="InterPro" id="IPR002156">
    <property type="entry name" value="RNaseH_domain"/>
</dbReference>
<dbReference type="Gene3D" id="3.10.10.10">
    <property type="entry name" value="HIV Type 1 Reverse Transcriptase, subunit A, domain 1"/>
    <property type="match status" value="1"/>
</dbReference>
<keyword evidence="1" id="KW-0511">Multifunctional enzyme</keyword>
<dbReference type="FunFam" id="3.30.70.270:FF:000020">
    <property type="entry name" value="Transposon Tf2-6 polyprotein-like Protein"/>
    <property type="match status" value="1"/>
</dbReference>
<feature type="domain" description="RNase H type-1" evidence="4">
    <location>
        <begin position="851"/>
        <end position="924"/>
    </location>
</feature>
<protein>
    <recommendedName>
        <fullName evidence="8">Reverse transcriptase</fullName>
    </recommendedName>
</protein>
<evidence type="ECO:0000259" key="4">
    <source>
        <dbReference type="Pfam" id="PF13456"/>
    </source>
</evidence>
<dbReference type="SUPFAM" id="SSF56672">
    <property type="entry name" value="DNA/RNA polymerases"/>
    <property type="match status" value="1"/>
</dbReference>
<dbReference type="Pfam" id="PF17919">
    <property type="entry name" value="RT_RNaseH_2"/>
    <property type="match status" value="1"/>
</dbReference>
<dbReference type="PANTHER" id="PTHR37984">
    <property type="entry name" value="PROTEIN CBG26694"/>
    <property type="match status" value="1"/>
</dbReference>
<evidence type="ECO:0008006" key="8">
    <source>
        <dbReference type="Google" id="ProtNLM"/>
    </source>
</evidence>
<dbReference type="InterPro" id="IPR041577">
    <property type="entry name" value="RT_RNaseH_2"/>
</dbReference>
<dbReference type="InterPro" id="IPR043128">
    <property type="entry name" value="Rev_trsase/Diguanyl_cyclase"/>
</dbReference>
<comment type="caution">
    <text evidence="6">The sequence shown here is derived from an EMBL/GenBank/DDBJ whole genome shotgun (WGS) entry which is preliminary data.</text>
</comment>
<dbReference type="PANTHER" id="PTHR37984:SF5">
    <property type="entry name" value="PROTEIN NYNRIN-LIKE"/>
    <property type="match status" value="1"/>
</dbReference>
<dbReference type="InterPro" id="IPR012337">
    <property type="entry name" value="RNaseH-like_sf"/>
</dbReference>
<feature type="domain" description="Reverse transcriptase" evidence="3">
    <location>
        <begin position="541"/>
        <end position="633"/>
    </location>
</feature>
<dbReference type="InterPro" id="IPR036397">
    <property type="entry name" value="RNaseH_sf"/>
</dbReference>
<dbReference type="SUPFAM" id="SSF53098">
    <property type="entry name" value="Ribonuclease H-like"/>
    <property type="match status" value="2"/>
</dbReference>
<accession>A0AAV7E0A5</accession>
<gene>
    <name evidence="6" type="ORF">H6P81_018058</name>
</gene>
<evidence type="ECO:0000259" key="5">
    <source>
        <dbReference type="Pfam" id="PF17919"/>
    </source>
</evidence>
<proteinExistence type="predicted"/>
<dbReference type="Pfam" id="PF13456">
    <property type="entry name" value="RVT_3"/>
    <property type="match status" value="1"/>
</dbReference>
<feature type="domain" description="Reverse transcriptase/retrotransposon-derived protein RNase H-like" evidence="5">
    <location>
        <begin position="698"/>
        <end position="795"/>
    </location>
</feature>